<feature type="domain" description="PAS" evidence="19">
    <location>
        <begin position="142"/>
        <end position="187"/>
    </location>
</feature>
<dbReference type="CDD" id="cd16922">
    <property type="entry name" value="HATPase_EvgS-ArcB-TorS-like"/>
    <property type="match status" value="1"/>
</dbReference>
<dbReference type="Gene3D" id="1.20.120.160">
    <property type="entry name" value="HPT domain"/>
    <property type="match status" value="1"/>
</dbReference>
<dbReference type="GO" id="GO:0005886">
    <property type="term" value="C:plasma membrane"/>
    <property type="evidence" value="ECO:0007669"/>
    <property type="project" value="UniProtKB-SubCell"/>
</dbReference>
<feature type="domain" description="PAS" evidence="19">
    <location>
        <begin position="1"/>
        <end position="65"/>
    </location>
</feature>
<comment type="catalytic activity">
    <reaction evidence="1">
        <text>ATP + protein L-histidine = ADP + protein N-phospho-L-histidine.</text>
        <dbReference type="EC" id="2.7.13.3"/>
    </reaction>
</comment>
<evidence type="ECO:0000259" key="21">
    <source>
        <dbReference type="PROSITE" id="PS50894"/>
    </source>
</evidence>
<dbReference type="SUPFAM" id="SSF47226">
    <property type="entry name" value="Histidine-containing phosphotransfer domain, HPT domain"/>
    <property type="match status" value="1"/>
</dbReference>
<dbReference type="eggNOG" id="COG5002">
    <property type="taxonomic scope" value="Bacteria"/>
</dbReference>
<sequence length="1210" mass="134633">MHALQDGLWDWDLRTNRVYYSSGWKSMLGYRDDELEEGYDTWVHLVDPDAKPRVESLFQDCLTGRQPSFSTGFRMRHKDGHWVDVLSLGILVRDAEGVPVRFAGTNMDVSELRQMERDLSETQRIAELGHWRLELGTERMTWSEEVYRIFGIDPQEVEASTDLFVSIVHPEDRAVVRKAFLAHLEERLPYRMEHRLLLPDGSVKHVLERCDTQYDESGAPLRSLGTVEDISRQKALEFELVERESWVRRIIDAVPDAIMVVDSDGCIEQANRGAERIFGYESRELLGASVETLMPARFRTGHAILRQRFESERSLRRMGKGRELFALDGGGREFPVEVGLAPLPGSDEGHLVVSVADISERKAAERVLRESKERLRLMTSGVRDYAIFMLDPDGRVASWNAGAQRMKGYEAQEIIGRSIACFHPPEEAASGRPSALLVEAASEGRVETQGWLMRKDGSRFFADVLITAMRDERGTLIGFSKITRDITERKAADERLRNEREQQETLRALLEISVSGAALEETLEQCLSRLLDVSWLRSRPSGGVFLMDEPQRGLLLVVSCDLDPGIADLCVNRVWVPRGCGRDSPDRKAAHSNEPNEARALSAPCMLDRDHYGLPLISKGELLGALVLHLDEDVQQDALKAQFLASTADILAGYISRESAEREVAQQHGRLEILVAERTADLDKALLEAERLAKVKDTFLATMSHEIRTPMNALLGMMELVAMRGLEDEQARMLDLARDSGQVLLRLIDDILDYSKIEAGKLTVSPEPASISEVVQLTASFFERLASSKGLRLSCWVSEEISPVVSVDRLRLRQILNNFLSNAIKFTEQGEVELGAELLEHLPGLDRVCFSVSDTGIGIAPEAQARLFQPFSQADAETTRRFGGSGLGLAICRRLAEIMGGSIELSSAPGQGTTMRLLLDLPLVDDASLPEPHLGQVGAMHTRESKVPPTVTQAQVAGTLILLVDDHPSNRDVLTQQLELLGYASEQVVSSTEALERWKSRNYGLLITDCHMPDMDGYQLTREIRRLETETGRRRMPVLGWTANAMRNAIDECQAAGMDDLLVKPADLGSLAAKLEQLLPLSGATGVAPDSGQRQERPADLDEVLDPAVLRELSGGDSDMERRLLARFDATNRTDAEAIERAFADRDMKAIASLAHRIKGASSMIGARALSCSCEALELAGRDADWGRIEAIQGCYFKAYRRLRSILDGL</sequence>
<dbReference type="SUPFAM" id="SSF55874">
    <property type="entry name" value="ATPase domain of HSP90 chaperone/DNA topoisomerase II/histidine kinase"/>
    <property type="match status" value="1"/>
</dbReference>
<evidence type="ECO:0000256" key="12">
    <source>
        <dbReference type="ARBA" id="ARBA00022989"/>
    </source>
</evidence>
<dbReference type="NCBIfam" id="TIGR00229">
    <property type="entry name" value="sensory_box"/>
    <property type="match status" value="4"/>
</dbReference>
<dbReference type="Pfam" id="PF13426">
    <property type="entry name" value="PAS_9"/>
    <property type="match status" value="2"/>
</dbReference>
<keyword evidence="8" id="KW-0812">Transmembrane</keyword>
<dbReference type="SUPFAM" id="SSF52172">
    <property type="entry name" value="CheY-like"/>
    <property type="match status" value="1"/>
</dbReference>
<evidence type="ECO:0000256" key="5">
    <source>
        <dbReference type="ARBA" id="ARBA00022519"/>
    </source>
</evidence>
<keyword evidence="7" id="KW-0808">Transferase</keyword>
<dbReference type="Gene3D" id="3.40.50.2300">
    <property type="match status" value="1"/>
</dbReference>
<evidence type="ECO:0000313" key="22">
    <source>
        <dbReference type="EMBL" id="EGV32388.1"/>
    </source>
</evidence>
<comment type="caution">
    <text evidence="22">The sequence shown here is derived from an EMBL/GenBank/DDBJ whole genome shotgun (WGS) entry which is preliminary data.</text>
</comment>
<feature type="domain" description="Response regulatory" evidence="18">
    <location>
        <begin position="960"/>
        <end position="1079"/>
    </location>
</feature>
<dbReference type="CDD" id="cd00130">
    <property type="entry name" value="PAS"/>
    <property type="match status" value="4"/>
</dbReference>
<dbReference type="STRING" id="765913.ThidrDRAFT_1237"/>
<evidence type="ECO:0000259" key="18">
    <source>
        <dbReference type="PROSITE" id="PS50110"/>
    </source>
</evidence>
<dbReference type="Pfam" id="PF00512">
    <property type="entry name" value="HisKA"/>
    <property type="match status" value="1"/>
</dbReference>
<feature type="domain" description="PAC" evidence="20">
    <location>
        <begin position="190"/>
        <end position="242"/>
    </location>
</feature>
<dbReference type="InterPro" id="IPR004358">
    <property type="entry name" value="Sig_transdc_His_kin-like_C"/>
</dbReference>
<feature type="modified residue" description="4-aspartylphosphate" evidence="16">
    <location>
        <position position="1009"/>
    </location>
</feature>
<dbReference type="InterPro" id="IPR000700">
    <property type="entry name" value="PAS-assoc_C"/>
</dbReference>
<evidence type="ECO:0000256" key="7">
    <source>
        <dbReference type="ARBA" id="ARBA00022679"/>
    </source>
</evidence>
<dbReference type="eggNOG" id="COG2205">
    <property type="taxonomic scope" value="Bacteria"/>
</dbReference>
<feature type="domain" description="PAC" evidence="20">
    <location>
        <begin position="69"/>
        <end position="121"/>
    </location>
</feature>
<dbReference type="InterPro" id="IPR001789">
    <property type="entry name" value="Sig_transdc_resp-reg_receiver"/>
</dbReference>
<dbReference type="Gene3D" id="2.10.70.100">
    <property type="match status" value="1"/>
</dbReference>
<dbReference type="GO" id="GO:0005524">
    <property type="term" value="F:ATP binding"/>
    <property type="evidence" value="ECO:0007669"/>
    <property type="project" value="UniProtKB-KW"/>
</dbReference>
<accession>G2DZ34</accession>
<dbReference type="Pfam" id="PF02518">
    <property type="entry name" value="HATPase_c"/>
    <property type="match status" value="1"/>
</dbReference>
<keyword evidence="12" id="KW-1133">Transmembrane helix</keyword>
<dbReference type="Gene3D" id="3.30.450.20">
    <property type="entry name" value="PAS domain"/>
    <property type="match status" value="4"/>
</dbReference>
<dbReference type="EMBL" id="AFWT01000007">
    <property type="protein sequence ID" value="EGV32388.1"/>
    <property type="molecule type" value="Genomic_DNA"/>
</dbReference>
<keyword evidence="5" id="KW-0997">Cell inner membrane</keyword>
<dbReference type="PANTHER" id="PTHR43047:SF64">
    <property type="entry name" value="HISTIDINE KINASE CONTAINING CHEY-HOMOLOGOUS RECEIVER DOMAIN AND PAS DOMAIN-RELATED"/>
    <property type="match status" value="1"/>
</dbReference>
<reference evidence="22 23" key="1">
    <citation type="submission" date="2011-06" db="EMBL/GenBank/DDBJ databases">
        <title>The draft genome of Thiorhodococcus drewsii AZ1.</title>
        <authorList>
            <consortium name="US DOE Joint Genome Institute (JGI-PGF)"/>
            <person name="Lucas S."/>
            <person name="Han J."/>
            <person name="Lapidus A."/>
            <person name="Cheng J.-F."/>
            <person name="Goodwin L."/>
            <person name="Pitluck S."/>
            <person name="Peters L."/>
            <person name="Land M.L."/>
            <person name="Hauser L."/>
            <person name="Vogl K."/>
            <person name="Liu Z."/>
            <person name="Imhoff J."/>
            <person name="Thiel V."/>
            <person name="Frigaard N.-U."/>
            <person name="Bryant D.A."/>
            <person name="Woyke T.J."/>
        </authorList>
    </citation>
    <scope>NUCLEOTIDE SEQUENCE [LARGE SCALE GENOMIC DNA]</scope>
    <source>
        <strain evidence="22 23">AZ1</strain>
    </source>
</reference>
<feature type="domain" description="PAC" evidence="20">
    <location>
        <begin position="446"/>
        <end position="498"/>
    </location>
</feature>
<dbReference type="InterPro" id="IPR008207">
    <property type="entry name" value="Sig_transdc_His_kin_Hpt_dom"/>
</dbReference>
<keyword evidence="9" id="KW-0547">Nucleotide-binding</keyword>
<keyword evidence="10 22" id="KW-0418">Kinase</keyword>
<dbReference type="Proteomes" id="UP000004200">
    <property type="component" value="Unassembled WGS sequence"/>
</dbReference>
<evidence type="ECO:0000256" key="3">
    <source>
        <dbReference type="ARBA" id="ARBA00012438"/>
    </source>
</evidence>
<organism evidence="22 23">
    <name type="scientific">Thiorhodococcus drewsii AZ1</name>
    <dbReference type="NCBI Taxonomy" id="765913"/>
    <lineage>
        <taxon>Bacteria</taxon>
        <taxon>Pseudomonadati</taxon>
        <taxon>Pseudomonadota</taxon>
        <taxon>Gammaproteobacteria</taxon>
        <taxon>Chromatiales</taxon>
        <taxon>Chromatiaceae</taxon>
        <taxon>Thiorhodococcus</taxon>
    </lineage>
</organism>
<dbReference type="PROSITE" id="PS50113">
    <property type="entry name" value="PAC"/>
    <property type="match status" value="3"/>
</dbReference>
<dbReference type="PANTHER" id="PTHR43047">
    <property type="entry name" value="TWO-COMPONENT HISTIDINE PROTEIN KINASE"/>
    <property type="match status" value="1"/>
</dbReference>
<dbReference type="Gene3D" id="1.10.287.130">
    <property type="match status" value="1"/>
</dbReference>
<dbReference type="InterPro" id="IPR000014">
    <property type="entry name" value="PAS"/>
</dbReference>
<dbReference type="EC" id="2.7.13.3" evidence="3"/>
<dbReference type="FunFam" id="1.10.287.130:FF:000004">
    <property type="entry name" value="Ethylene receptor 1"/>
    <property type="match status" value="1"/>
</dbReference>
<evidence type="ECO:0000256" key="11">
    <source>
        <dbReference type="ARBA" id="ARBA00022840"/>
    </source>
</evidence>
<dbReference type="InterPro" id="IPR036890">
    <property type="entry name" value="HATPase_C_sf"/>
</dbReference>
<evidence type="ECO:0000256" key="14">
    <source>
        <dbReference type="ARBA" id="ARBA00023136"/>
    </source>
</evidence>
<evidence type="ECO:0000256" key="10">
    <source>
        <dbReference type="ARBA" id="ARBA00022777"/>
    </source>
</evidence>
<evidence type="ECO:0000256" key="1">
    <source>
        <dbReference type="ARBA" id="ARBA00000085"/>
    </source>
</evidence>
<gene>
    <name evidence="22" type="ORF">ThidrDRAFT_1237</name>
</gene>
<evidence type="ECO:0000256" key="16">
    <source>
        <dbReference type="PROSITE-ProRule" id="PRU00169"/>
    </source>
</evidence>
<dbReference type="RefSeq" id="WP_007039952.1">
    <property type="nucleotide sequence ID" value="NZ_AFWT01000007.1"/>
</dbReference>
<evidence type="ECO:0000259" key="20">
    <source>
        <dbReference type="PROSITE" id="PS50113"/>
    </source>
</evidence>
<dbReference type="SMART" id="SM00387">
    <property type="entry name" value="HATPase_c"/>
    <property type="match status" value="1"/>
</dbReference>
<evidence type="ECO:0000259" key="17">
    <source>
        <dbReference type="PROSITE" id="PS50109"/>
    </source>
</evidence>
<dbReference type="CDD" id="cd00088">
    <property type="entry name" value="HPT"/>
    <property type="match status" value="1"/>
</dbReference>
<dbReference type="PROSITE" id="PS50109">
    <property type="entry name" value="HIS_KIN"/>
    <property type="match status" value="1"/>
</dbReference>
<evidence type="ECO:0000256" key="6">
    <source>
        <dbReference type="ARBA" id="ARBA00022553"/>
    </source>
</evidence>
<dbReference type="SMART" id="SM00448">
    <property type="entry name" value="REC"/>
    <property type="match status" value="1"/>
</dbReference>
<dbReference type="eggNOG" id="COG2202">
    <property type="taxonomic scope" value="Bacteria"/>
</dbReference>
<dbReference type="PROSITE" id="PS50110">
    <property type="entry name" value="RESPONSE_REGULATORY"/>
    <property type="match status" value="1"/>
</dbReference>
<dbReference type="SUPFAM" id="SSF55781">
    <property type="entry name" value="GAF domain-like"/>
    <property type="match status" value="1"/>
</dbReference>
<dbReference type="SMART" id="SM00086">
    <property type="entry name" value="PAC"/>
    <property type="match status" value="4"/>
</dbReference>
<proteinExistence type="predicted"/>
<dbReference type="InterPro" id="IPR036641">
    <property type="entry name" value="HPT_dom_sf"/>
</dbReference>
<dbReference type="SMART" id="SM00388">
    <property type="entry name" value="HisKA"/>
    <property type="match status" value="1"/>
</dbReference>
<dbReference type="FunFam" id="3.30.565.10:FF:000010">
    <property type="entry name" value="Sensor histidine kinase RcsC"/>
    <property type="match status" value="1"/>
</dbReference>
<dbReference type="SUPFAM" id="SSF55785">
    <property type="entry name" value="PYP-like sensor domain (PAS domain)"/>
    <property type="match status" value="4"/>
</dbReference>
<dbReference type="GO" id="GO:0000155">
    <property type="term" value="F:phosphorelay sensor kinase activity"/>
    <property type="evidence" value="ECO:0007669"/>
    <property type="project" value="InterPro"/>
</dbReference>
<evidence type="ECO:0000256" key="4">
    <source>
        <dbReference type="ARBA" id="ARBA00022475"/>
    </source>
</evidence>
<dbReference type="PROSITE" id="PS50894">
    <property type="entry name" value="HPT"/>
    <property type="match status" value="1"/>
</dbReference>
<keyword evidence="23" id="KW-1185">Reference proteome</keyword>
<keyword evidence="4" id="KW-1003">Cell membrane</keyword>
<dbReference type="Pfam" id="PF01627">
    <property type="entry name" value="Hpt"/>
    <property type="match status" value="1"/>
</dbReference>
<evidence type="ECO:0000256" key="8">
    <source>
        <dbReference type="ARBA" id="ARBA00022692"/>
    </source>
</evidence>
<dbReference type="AlphaFoldDB" id="G2DZ34"/>
<comment type="subcellular location">
    <subcellularLocation>
        <location evidence="2">Cell inner membrane</location>
        <topology evidence="2">Multi-pass membrane protein</topology>
    </subcellularLocation>
</comment>
<dbReference type="CDD" id="cd17546">
    <property type="entry name" value="REC_hyHK_CKI1_RcsC-like"/>
    <property type="match status" value="1"/>
</dbReference>
<keyword evidence="6 16" id="KW-0597">Phosphoprotein</keyword>
<keyword evidence="13" id="KW-0902">Two-component regulatory system</keyword>
<dbReference type="Pfam" id="PF00072">
    <property type="entry name" value="Response_reg"/>
    <property type="match status" value="1"/>
</dbReference>
<dbReference type="InterPro" id="IPR005467">
    <property type="entry name" value="His_kinase_dom"/>
</dbReference>
<dbReference type="InterPro" id="IPR035965">
    <property type="entry name" value="PAS-like_dom_sf"/>
</dbReference>
<keyword evidence="14" id="KW-0472">Membrane</keyword>
<dbReference type="SMART" id="SM00091">
    <property type="entry name" value="PAS"/>
    <property type="match status" value="4"/>
</dbReference>
<dbReference type="Pfam" id="PF08447">
    <property type="entry name" value="PAS_3"/>
    <property type="match status" value="2"/>
</dbReference>
<dbReference type="InterPro" id="IPR011006">
    <property type="entry name" value="CheY-like_superfamily"/>
</dbReference>
<dbReference type="InterPro" id="IPR036097">
    <property type="entry name" value="HisK_dim/P_sf"/>
</dbReference>
<dbReference type="OrthoDB" id="9810730at2"/>
<dbReference type="Gene3D" id="3.30.565.10">
    <property type="entry name" value="Histidine kinase-like ATPase, C-terminal domain"/>
    <property type="match status" value="1"/>
</dbReference>
<dbReference type="InterPro" id="IPR003594">
    <property type="entry name" value="HATPase_dom"/>
</dbReference>
<feature type="modified residue" description="Phosphohistidine" evidence="15">
    <location>
        <position position="1156"/>
    </location>
</feature>
<evidence type="ECO:0000259" key="19">
    <source>
        <dbReference type="PROSITE" id="PS50112"/>
    </source>
</evidence>
<keyword evidence="11" id="KW-0067">ATP-binding</keyword>
<feature type="domain" description="PAS" evidence="19">
    <location>
        <begin position="243"/>
        <end position="312"/>
    </location>
</feature>
<evidence type="ECO:0000256" key="15">
    <source>
        <dbReference type="PROSITE-ProRule" id="PRU00110"/>
    </source>
</evidence>
<dbReference type="InterPro" id="IPR003661">
    <property type="entry name" value="HisK_dim/P_dom"/>
</dbReference>
<name>G2DZ34_9GAMM</name>
<evidence type="ECO:0000256" key="9">
    <source>
        <dbReference type="ARBA" id="ARBA00022741"/>
    </source>
</evidence>
<dbReference type="InterPro" id="IPR001610">
    <property type="entry name" value="PAC"/>
</dbReference>
<dbReference type="InterPro" id="IPR013655">
    <property type="entry name" value="PAS_fold_3"/>
</dbReference>
<feature type="domain" description="PAS" evidence="19">
    <location>
        <begin position="371"/>
        <end position="424"/>
    </location>
</feature>
<feature type="domain" description="Histidine kinase" evidence="17">
    <location>
        <begin position="702"/>
        <end position="923"/>
    </location>
</feature>
<evidence type="ECO:0000256" key="13">
    <source>
        <dbReference type="ARBA" id="ARBA00023012"/>
    </source>
</evidence>
<evidence type="ECO:0000313" key="23">
    <source>
        <dbReference type="Proteomes" id="UP000004200"/>
    </source>
</evidence>
<dbReference type="PROSITE" id="PS50112">
    <property type="entry name" value="PAS"/>
    <property type="match status" value="4"/>
</dbReference>
<dbReference type="SUPFAM" id="SSF47384">
    <property type="entry name" value="Homodimeric domain of signal transducing histidine kinase"/>
    <property type="match status" value="1"/>
</dbReference>
<dbReference type="CDD" id="cd00082">
    <property type="entry name" value="HisKA"/>
    <property type="match status" value="1"/>
</dbReference>
<dbReference type="SMART" id="SM00073">
    <property type="entry name" value="HPT"/>
    <property type="match status" value="1"/>
</dbReference>
<dbReference type="PATRIC" id="fig|765913.3.peg.1264"/>
<feature type="domain" description="HPt" evidence="21">
    <location>
        <begin position="1117"/>
        <end position="1210"/>
    </location>
</feature>
<dbReference type="PRINTS" id="PR00344">
    <property type="entry name" value="BCTRLSENSOR"/>
</dbReference>
<evidence type="ECO:0000256" key="2">
    <source>
        <dbReference type="ARBA" id="ARBA00004429"/>
    </source>
</evidence>
<protein>
    <recommendedName>
        <fullName evidence="3">histidine kinase</fullName>
        <ecNumber evidence="3">2.7.13.3</ecNumber>
    </recommendedName>
</protein>